<name>A0ABQ1FJ07_9BACL</name>
<evidence type="ECO:0000313" key="9">
    <source>
        <dbReference type="EMBL" id="GGA13351.1"/>
    </source>
</evidence>
<evidence type="ECO:0000256" key="1">
    <source>
        <dbReference type="ARBA" id="ARBA00004651"/>
    </source>
</evidence>
<evidence type="ECO:0000256" key="4">
    <source>
        <dbReference type="ARBA" id="ARBA00022692"/>
    </source>
</evidence>
<keyword evidence="4 7" id="KW-0812">Transmembrane</keyword>
<proteinExistence type="inferred from homology"/>
<feature type="transmembrane region" description="Helical" evidence="7">
    <location>
        <begin position="238"/>
        <end position="259"/>
    </location>
</feature>
<dbReference type="RefSeq" id="WP_189020217.1">
    <property type="nucleotide sequence ID" value="NZ_BMHE01000070.1"/>
</dbReference>
<dbReference type="PANTHER" id="PTHR43744">
    <property type="entry name" value="ABC TRANSPORTER PERMEASE PROTEIN MG189-RELATED-RELATED"/>
    <property type="match status" value="1"/>
</dbReference>
<gene>
    <name evidence="9" type="primary">yurM</name>
    <name evidence="9" type="ORF">GCM10008018_67790</name>
</gene>
<comment type="subcellular location">
    <subcellularLocation>
        <location evidence="1 7">Cell membrane</location>
        <topology evidence="1 7">Multi-pass membrane protein</topology>
    </subcellularLocation>
</comment>
<accession>A0ABQ1FJ07</accession>
<dbReference type="InterPro" id="IPR035906">
    <property type="entry name" value="MetI-like_sf"/>
</dbReference>
<dbReference type="PROSITE" id="PS50928">
    <property type="entry name" value="ABC_TM1"/>
    <property type="match status" value="1"/>
</dbReference>
<evidence type="ECO:0000313" key="10">
    <source>
        <dbReference type="Proteomes" id="UP000615455"/>
    </source>
</evidence>
<feature type="transmembrane region" description="Helical" evidence="7">
    <location>
        <begin position="7"/>
        <end position="28"/>
    </location>
</feature>
<dbReference type="SUPFAM" id="SSF161098">
    <property type="entry name" value="MetI-like"/>
    <property type="match status" value="1"/>
</dbReference>
<feature type="transmembrane region" description="Helical" evidence="7">
    <location>
        <begin position="103"/>
        <end position="125"/>
    </location>
</feature>
<dbReference type="PANTHER" id="PTHR43744:SF12">
    <property type="entry name" value="ABC TRANSPORTER PERMEASE PROTEIN MG189-RELATED"/>
    <property type="match status" value="1"/>
</dbReference>
<keyword evidence="3" id="KW-1003">Cell membrane</keyword>
<dbReference type="CDD" id="cd06261">
    <property type="entry name" value="TM_PBP2"/>
    <property type="match status" value="1"/>
</dbReference>
<dbReference type="Pfam" id="PF00528">
    <property type="entry name" value="BPD_transp_1"/>
    <property type="match status" value="1"/>
</dbReference>
<evidence type="ECO:0000256" key="7">
    <source>
        <dbReference type="RuleBase" id="RU363032"/>
    </source>
</evidence>
<dbReference type="Proteomes" id="UP000615455">
    <property type="component" value="Unassembled WGS sequence"/>
</dbReference>
<sequence>MRKATGILRHVILIGYLAIILYPLLFIFNSSFKNNSEVVLHPWALPEKFQIGNYIDAFGNSHIGKYFMNSLYISTIATVAGIVLATAIAYAITRMRFPRISKLVYGGLLLSLLISPASLLIPLYIMIRSLGIYNTPFALIVPYTAFSIPISVFVMAAFLKSIPRELEEAGVMDGLSVFGLLGRIIMPLTLPTLVTVFILNFMGHWNEFIMANLFLSSQDLRTLPVAVVAFMDKFQMNYGALTASVMISALPVIIVYTVLQKQIIQGVAAGSVKG</sequence>
<keyword evidence="6 7" id="KW-0472">Membrane</keyword>
<evidence type="ECO:0000256" key="6">
    <source>
        <dbReference type="ARBA" id="ARBA00023136"/>
    </source>
</evidence>
<feature type="transmembrane region" description="Helical" evidence="7">
    <location>
        <begin position="71"/>
        <end position="91"/>
    </location>
</feature>
<dbReference type="InterPro" id="IPR000515">
    <property type="entry name" value="MetI-like"/>
</dbReference>
<evidence type="ECO:0000259" key="8">
    <source>
        <dbReference type="PROSITE" id="PS50928"/>
    </source>
</evidence>
<organism evidence="9 10">
    <name type="scientific">Paenibacillus marchantiophytorum</name>
    <dbReference type="NCBI Taxonomy" id="1619310"/>
    <lineage>
        <taxon>Bacteria</taxon>
        <taxon>Bacillati</taxon>
        <taxon>Bacillota</taxon>
        <taxon>Bacilli</taxon>
        <taxon>Bacillales</taxon>
        <taxon>Paenibacillaceae</taxon>
        <taxon>Paenibacillus</taxon>
    </lineage>
</organism>
<evidence type="ECO:0000256" key="2">
    <source>
        <dbReference type="ARBA" id="ARBA00022448"/>
    </source>
</evidence>
<comment type="similarity">
    <text evidence="7">Belongs to the binding-protein-dependent transport system permease family.</text>
</comment>
<dbReference type="EMBL" id="BMHE01000070">
    <property type="protein sequence ID" value="GGA13351.1"/>
    <property type="molecule type" value="Genomic_DNA"/>
</dbReference>
<keyword evidence="2 7" id="KW-0813">Transport</keyword>
<feature type="domain" description="ABC transmembrane type-1" evidence="8">
    <location>
        <begin position="67"/>
        <end position="259"/>
    </location>
</feature>
<feature type="transmembrane region" description="Helical" evidence="7">
    <location>
        <begin position="137"/>
        <end position="159"/>
    </location>
</feature>
<comment type="caution">
    <text evidence="9">The sequence shown here is derived from an EMBL/GenBank/DDBJ whole genome shotgun (WGS) entry which is preliminary data.</text>
</comment>
<feature type="transmembrane region" description="Helical" evidence="7">
    <location>
        <begin position="180"/>
        <end position="202"/>
    </location>
</feature>
<evidence type="ECO:0000256" key="3">
    <source>
        <dbReference type="ARBA" id="ARBA00022475"/>
    </source>
</evidence>
<keyword evidence="10" id="KW-1185">Reference proteome</keyword>
<reference evidence="10" key="1">
    <citation type="journal article" date="2019" name="Int. J. Syst. Evol. Microbiol.">
        <title>The Global Catalogue of Microorganisms (GCM) 10K type strain sequencing project: providing services to taxonomists for standard genome sequencing and annotation.</title>
        <authorList>
            <consortium name="The Broad Institute Genomics Platform"/>
            <consortium name="The Broad Institute Genome Sequencing Center for Infectious Disease"/>
            <person name="Wu L."/>
            <person name="Ma J."/>
        </authorList>
    </citation>
    <scope>NUCLEOTIDE SEQUENCE [LARGE SCALE GENOMIC DNA]</scope>
    <source>
        <strain evidence="10">CGMCC 1.15043</strain>
    </source>
</reference>
<dbReference type="Gene3D" id="1.10.3720.10">
    <property type="entry name" value="MetI-like"/>
    <property type="match status" value="1"/>
</dbReference>
<protein>
    <submittedName>
        <fullName evidence="9">ABC transporter permease protein YurM</fullName>
    </submittedName>
</protein>
<evidence type="ECO:0000256" key="5">
    <source>
        <dbReference type="ARBA" id="ARBA00022989"/>
    </source>
</evidence>
<keyword evidence="5 7" id="KW-1133">Transmembrane helix</keyword>